<accession>A0ACD5B8D8</accession>
<evidence type="ECO:0000313" key="1">
    <source>
        <dbReference type="EMBL" id="WYW15633.1"/>
    </source>
</evidence>
<reference evidence="1" key="1">
    <citation type="submission" date="2023-10" db="EMBL/GenBank/DDBJ databases">
        <title>Whole genome sequencing of actinobacterial strain Amycolatopsis sp. (BCA-696) identifies the underlying plant growth-promoting genes.</title>
        <authorList>
            <person name="Gandham P."/>
            <person name="Vadla N."/>
            <person name="Saji A."/>
            <person name="Srinivas V."/>
            <person name="Ruperao P."/>
            <person name="Selvanayagam S."/>
            <person name="Saxena R.K."/>
            <person name="Rathore A."/>
            <person name="Gopalakrishnan S."/>
            <person name="Thakur V."/>
        </authorList>
    </citation>
    <scope>NUCLEOTIDE SEQUENCE</scope>
    <source>
        <strain evidence="1">BCA-696</strain>
    </source>
</reference>
<evidence type="ECO:0000313" key="2">
    <source>
        <dbReference type="Proteomes" id="UP001456344"/>
    </source>
</evidence>
<dbReference type="Proteomes" id="UP001456344">
    <property type="component" value="Chromosome"/>
</dbReference>
<dbReference type="EMBL" id="CP150484">
    <property type="protein sequence ID" value="WYW15633.1"/>
    <property type="molecule type" value="Genomic_DNA"/>
</dbReference>
<organism evidence="1 2">
    <name type="scientific">Amycolatopsis coloradensis</name>
    <dbReference type="NCBI Taxonomy" id="76021"/>
    <lineage>
        <taxon>Bacteria</taxon>
        <taxon>Bacillati</taxon>
        <taxon>Actinomycetota</taxon>
        <taxon>Actinomycetes</taxon>
        <taxon>Pseudonocardiales</taxon>
        <taxon>Pseudonocardiaceae</taxon>
        <taxon>Amycolatopsis</taxon>
    </lineage>
</organism>
<keyword evidence="2" id="KW-1185">Reference proteome</keyword>
<sequence length="94" mass="10301">MNPNQPFMPVDTFRITTVIAQLTREFVEHSGESARLVAVLVEITVWRTVHGQTAGQITRFLDAHVAPGVRDDFVAWVVSETGRRLASVAGGGVR</sequence>
<gene>
    <name evidence="1" type="ORF">LCL61_08725</name>
</gene>
<name>A0ACD5B8D8_9PSEU</name>
<proteinExistence type="predicted"/>
<protein>
    <submittedName>
        <fullName evidence="1">Uncharacterized protein</fullName>
    </submittedName>
</protein>